<evidence type="ECO:0000256" key="2">
    <source>
        <dbReference type="ARBA" id="ARBA00008467"/>
    </source>
</evidence>
<dbReference type="SMART" id="SM00825">
    <property type="entry name" value="PKS_KS"/>
    <property type="match status" value="1"/>
</dbReference>
<comment type="catalytic activity">
    <reaction evidence="12 14">
        <text>(9Z)-hexadecenoyl-[ACP] + malonyl-[ACP] + H(+) = 3-oxo-(11Z)-octadecenoyl-[ACP] + holo-[ACP] + CO2</text>
        <dbReference type="Rhea" id="RHEA:55040"/>
        <dbReference type="Rhea" id="RHEA-COMP:9623"/>
        <dbReference type="Rhea" id="RHEA-COMP:9685"/>
        <dbReference type="Rhea" id="RHEA-COMP:10800"/>
        <dbReference type="Rhea" id="RHEA-COMP:14074"/>
        <dbReference type="ChEBI" id="CHEBI:15378"/>
        <dbReference type="ChEBI" id="CHEBI:16526"/>
        <dbReference type="ChEBI" id="CHEBI:64479"/>
        <dbReference type="ChEBI" id="CHEBI:78449"/>
        <dbReference type="ChEBI" id="CHEBI:83989"/>
        <dbReference type="ChEBI" id="CHEBI:138538"/>
        <dbReference type="EC" id="2.3.1.179"/>
    </reaction>
</comment>
<evidence type="ECO:0000256" key="1">
    <source>
        <dbReference type="ARBA" id="ARBA00005194"/>
    </source>
</evidence>
<evidence type="ECO:0000256" key="8">
    <source>
        <dbReference type="ARBA" id="ARBA00023098"/>
    </source>
</evidence>
<dbReference type="InterPro" id="IPR020841">
    <property type="entry name" value="PKS_Beta-ketoAc_synthase_dom"/>
</dbReference>
<evidence type="ECO:0000256" key="3">
    <source>
        <dbReference type="ARBA" id="ARBA00012356"/>
    </source>
</evidence>
<dbReference type="RefSeq" id="WP_256131028.1">
    <property type="nucleotide sequence ID" value="NZ_JANFXK010000003.1"/>
</dbReference>
<keyword evidence="5 14" id="KW-0444">Lipid biosynthesis</keyword>
<dbReference type="EC" id="2.3.1.179" evidence="3 14"/>
<dbReference type="CDD" id="cd00834">
    <property type="entry name" value="KAS_I_II"/>
    <property type="match status" value="1"/>
</dbReference>
<dbReference type="InterPro" id="IPR016039">
    <property type="entry name" value="Thiolase-like"/>
</dbReference>
<evidence type="ECO:0000313" key="18">
    <source>
        <dbReference type="Proteomes" id="UP001524502"/>
    </source>
</evidence>
<comment type="pathway">
    <text evidence="1 14">Lipid metabolism; fatty acid biosynthesis.</text>
</comment>
<keyword evidence="7" id="KW-0276">Fatty acid metabolism</keyword>
<dbReference type="InterPro" id="IPR014030">
    <property type="entry name" value="Ketoacyl_synth_N"/>
</dbReference>
<evidence type="ECO:0000256" key="11">
    <source>
        <dbReference type="ARBA" id="ARBA00024006"/>
    </source>
</evidence>
<comment type="function">
    <text evidence="11 14">Involved in the type II fatty acid elongation cycle. Catalyzes the elongation of a wide range of acyl-ACP by the addition of two carbons from malonyl-ACP to an acyl acceptor. Can efficiently catalyze the conversion of palmitoleoyl-ACP (cis-hexadec-9-enoyl-ACP) to cis-vaccenoyl-ACP (cis-octadec-11-enoyl-ACP), an essential step in the thermal regulation of fatty acid composition.</text>
</comment>
<proteinExistence type="inferred from homology"/>
<keyword evidence="8" id="KW-0443">Lipid metabolism</keyword>
<dbReference type="Pfam" id="PF02801">
    <property type="entry name" value="Ketoacyl-synt_C"/>
    <property type="match status" value="1"/>
</dbReference>
<dbReference type="PROSITE" id="PS00606">
    <property type="entry name" value="KS3_1"/>
    <property type="match status" value="1"/>
</dbReference>
<keyword evidence="6 14" id="KW-0808">Transferase</keyword>
<feature type="domain" description="Ketosynthase family 3 (KS3)" evidence="16">
    <location>
        <begin position="2"/>
        <end position="407"/>
    </location>
</feature>
<keyword evidence="9 14" id="KW-0275">Fatty acid biosynthesis</keyword>
<dbReference type="NCBIfam" id="NF005589">
    <property type="entry name" value="PRK07314.1"/>
    <property type="match status" value="1"/>
</dbReference>
<dbReference type="SUPFAM" id="SSF53901">
    <property type="entry name" value="Thiolase-like"/>
    <property type="match status" value="1"/>
</dbReference>
<dbReference type="NCBIfam" id="TIGR03150">
    <property type="entry name" value="fabF"/>
    <property type="match status" value="1"/>
</dbReference>
<dbReference type="InterPro" id="IPR017568">
    <property type="entry name" value="3-oxoacyl-ACP_synth-2"/>
</dbReference>
<dbReference type="InterPro" id="IPR014031">
    <property type="entry name" value="Ketoacyl_synth_C"/>
</dbReference>
<dbReference type="Pfam" id="PF00109">
    <property type="entry name" value="ketoacyl-synt"/>
    <property type="match status" value="1"/>
</dbReference>
<dbReference type="InterPro" id="IPR018201">
    <property type="entry name" value="Ketoacyl_synth_AS"/>
</dbReference>
<evidence type="ECO:0000256" key="12">
    <source>
        <dbReference type="ARBA" id="ARBA00047318"/>
    </source>
</evidence>
<comment type="caution">
    <text evidence="17">The sequence shown here is derived from an EMBL/GenBank/DDBJ whole genome shotgun (WGS) entry which is preliminary data.</text>
</comment>
<evidence type="ECO:0000256" key="5">
    <source>
        <dbReference type="ARBA" id="ARBA00022516"/>
    </source>
</evidence>
<evidence type="ECO:0000256" key="9">
    <source>
        <dbReference type="ARBA" id="ARBA00023160"/>
    </source>
</evidence>
<dbReference type="PANTHER" id="PTHR11712:SF336">
    <property type="entry name" value="3-OXOACYL-[ACYL-CARRIER-PROTEIN] SYNTHASE, MITOCHONDRIAL"/>
    <property type="match status" value="1"/>
</dbReference>
<evidence type="ECO:0000256" key="14">
    <source>
        <dbReference type="PIRNR" id="PIRNR000447"/>
    </source>
</evidence>
<accession>A0ABT1RKY3</accession>
<dbReference type="Proteomes" id="UP001524502">
    <property type="component" value="Unassembled WGS sequence"/>
</dbReference>
<dbReference type="PROSITE" id="PS52004">
    <property type="entry name" value="KS3_2"/>
    <property type="match status" value="1"/>
</dbReference>
<evidence type="ECO:0000256" key="13">
    <source>
        <dbReference type="ARBA" id="ARBA00047659"/>
    </source>
</evidence>
<evidence type="ECO:0000256" key="15">
    <source>
        <dbReference type="RuleBase" id="RU003694"/>
    </source>
</evidence>
<comment type="similarity">
    <text evidence="2 14 15">Belongs to the thiolase-like superfamily. Beta-ketoacyl-ACP synthases family.</text>
</comment>
<comment type="catalytic activity">
    <reaction evidence="13 14">
        <text>a fatty acyl-[ACP] + malonyl-[ACP] + H(+) = a 3-oxoacyl-[ACP] + holo-[ACP] + CO2</text>
        <dbReference type="Rhea" id="RHEA:22836"/>
        <dbReference type="Rhea" id="RHEA-COMP:9623"/>
        <dbReference type="Rhea" id="RHEA-COMP:9685"/>
        <dbReference type="Rhea" id="RHEA-COMP:9916"/>
        <dbReference type="Rhea" id="RHEA-COMP:14125"/>
        <dbReference type="ChEBI" id="CHEBI:15378"/>
        <dbReference type="ChEBI" id="CHEBI:16526"/>
        <dbReference type="ChEBI" id="CHEBI:64479"/>
        <dbReference type="ChEBI" id="CHEBI:78449"/>
        <dbReference type="ChEBI" id="CHEBI:78776"/>
        <dbReference type="ChEBI" id="CHEBI:138651"/>
    </reaction>
</comment>
<protein>
    <recommendedName>
        <fullName evidence="4 14">3-oxoacyl-[acyl-carrier-protein] synthase 2</fullName>
        <ecNumber evidence="3 14">2.3.1.179</ecNumber>
    </recommendedName>
</protein>
<evidence type="ECO:0000259" key="16">
    <source>
        <dbReference type="PROSITE" id="PS52004"/>
    </source>
</evidence>
<organism evidence="17 18">
    <name type="scientific">Anaerovorax odorimutans</name>
    <dbReference type="NCBI Taxonomy" id="109327"/>
    <lineage>
        <taxon>Bacteria</taxon>
        <taxon>Bacillati</taxon>
        <taxon>Bacillota</taxon>
        <taxon>Clostridia</taxon>
        <taxon>Peptostreptococcales</taxon>
        <taxon>Anaerovoracaceae</taxon>
        <taxon>Anaerovorax</taxon>
    </lineage>
</organism>
<keyword evidence="18" id="KW-1185">Reference proteome</keyword>
<dbReference type="EMBL" id="JANFXK010000003">
    <property type="protein sequence ID" value="MCQ4635838.1"/>
    <property type="molecule type" value="Genomic_DNA"/>
</dbReference>
<dbReference type="PANTHER" id="PTHR11712">
    <property type="entry name" value="POLYKETIDE SYNTHASE-RELATED"/>
    <property type="match status" value="1"/>
</dbReference>
<evidence type="ECO:0000256" key="10">
    <source>
        <dbReference type="ARBA" id="ARBA00023315"/>
    </source>
</evidence>
<evidence type="ECO:0000256" key="4">
    <source>
        <dbReference type="ARBA" id="ARBA00014657"/>
    </source>
</evidence>
<dbReference type="Gene3D" id="3.40.47.10">
    <property type="match status" value="1"/>
</dbReference>
<evidence type="ECO:0000256" key="7">
    <source>
        <dbReference type="ARBA" id="ARBA00022832"/>
    </source>
</evidence>
<dbReference type="PIRSF" id="PIRSF000447">
    <property type="entry name" value="KAS_II"/>
    <property type="match status" value="1"/>
</dbReference>
<name>A0ABT1RKY3_9FIRM</name>
<evidence type="ECO:0000256" key="6">
    <source>
        <dbReference type="ARBA" id="ARBA00022679"/>
    </source>
</evidence>
<dbReference type="GO" id="GO:0004315">
    <property type="term" value="F:3-oxoacyl-[acyl-carrier-protein] synthase activity"/>
    <property type="evidence" value="ECO:0007669"/>
    <property type="project" value="UniProtKB-EC"/>
</dbReference>
<keyword evidence="10 14" id="KW-0012">Acyltransferase</keyword>
<evidence type="ECO:0000313" key="17">
    <source>
        <dbReference type="EMBL" id="MCQ4635838.1"/>
    </source>
</evidence>
<gene>
    <name evidence="17" type="primary">fabF</name>
    <name evidence="17" type="ORF">NE619_03785</name>
</gene>
<dbReference type="InterPro" id="IPR000794">
    <property type="entry name" value="Beta-ketoacyl_synthase"/>
</dbReference>
<sequence length="410" mass="43049">MNEKLVITGMGAVTPIGTGTETYWNNLVQGVCGIDRITRFDPQELAVQIAAEVKDFDPKEYISPKLIREMDLFQQYAYAAADEALNQSGFPVESESDRLGIVMGTAMNGVATTAMTQDELTSGKAKKVSPRFVPKILGNLAAAQFSIAKGIHGPSYTLNTACSSGGDALSMAAMIIRAGEADAMVIMGGESSLCPVVLGSLAQAKALSRHNEDPKAACRPFDADRNGFVMGEGGGALILETETHALARGADILAELAGYANTSDGYHVTSPDPSGKGAVACMRRALDLAEMAPDQIDYINAHGTSTPLGDPIETKAIKEVFGEKVPPVSSTKGATGHLMGAGGITEVIACIKAIQTGILPPTLNYRTLDPECDLDYIPNNARETSIGAAMSNALGFGGQNSSIIVKKYRK</sequence>
<reference evidence="17 18" key="1">
    <citation type="submission" date="2022-06" db="EMBL/GenBank/DDBJ databases">
        <title>Isolation of gut microbiota from human fecal samples.</title>
        <authorList>
            <person name="Pamer E.G."/>
            <person name="Barat B."/>
            <person name="Waligurski E."/>
            <person name="Medina S."/>
            <person name="Paddock L."/>
            <person name="Mostad J."/>
        </authorList>
    </citation>
    <scope>NUCLEOTIDE SEQUENCE [LARGE SCALE GENOMIC DNA]</scope>
    <source>
        <strain evidence="17 18">SL.3.17</strain>
    </source>
</reference>